<dbReference type="RefSeq" id="XP_060546134.1">
    <property type="nucleotide sequence ID" value="XM_060690151.1"/>
</dbReference>
<evidence type="ECO:0000256" key="1">
    <source>
        <dbReference type="SAM" id="Coils"/>
    </source>
</evidence>
<dbReference type="Proteomes" id="UP001652622">
    <property type="component" value="Unplaced"/>
</dbReference>
<evidence type="ECO:0000313" key="2">
    <source>
        <dbReference type="Proteomes" id="UP001652622"/>
    </source>
</evidence>
<gene>
    <name evidence="3" type="primary">LOC117661179</name>
</gene>
<feature type="coiled-coil region" evidence="1">
    <location>
        <begin position="85"/>
        <end position="170"/>
    </location>
</feature>
<keyword evidence="2" id="KW-1185">Reference proteome</keyword>
<protein>
    <submittedName>
        <fullName evidence="3">Trichohyalin-like</fullName>
    </submittedName>
</protein>
<evidence type="ECO:0000313" key="3">
    <source>
        <dbReference type="RefSeq" id="XP_060546134.1"/>
    </source>
</evidence>
<proteinExistence type="predicted"/>
<dbReference type="GeneID" id="117661179"/>
<reference evidence="3" key="1">
    <citation type="submission" date="2025-08" db="UniProtKB">
        <authorList>
            <consortium name="RefSeq"/>
        </authorList>
    </citation>
    <scope>IDENTIFICATION</scope>
    <source>
        <tissue evidence="3">Blood</tissue>
    </source>
</reference>
<name>A0A6P9B333_PANGU</name>
<sequence length="281" mass="33437">MENDLLRKLRENMKCLQKEEETSRLPLLSSTTEEWRRAEVSRCPEMHMGQDLSLKMRSHQIVQTKTERLEVDLKRARDQSYIKTMSKLLAEKEELALKIQELINKTLQLVKEKEELCEEYEEKLNRKNSSDEPGQLDKLRRENECLSCKVQKYAGEKAELLRENNDLKEDLYRKVAMMSKLTLENKELQMKTEMLTSKNIEISDEKEELCRDYEERLWRETQLRKGCCTLLMGREQMDQRHSSSECKRSSECLPNKCRHCRKQDRSSRQNEASNDLMFSSI</sequence>
<keyword evidence="1" id="KW-0175">Coiled coil</keyword>
<accession>A0A6P9B333</accession>
<dbReference type="KEGG" id="pgut:117661179"/>
<dbReference type="AlphaFoldDB" id="A0A6P9B333"/>
<organism evidence="2 3">
    <name type="scientific">Pantherophis guttatus</name>
    <name type="common">Corn snake</name>
    <name type="synonym">Elaphe guttata</name>
    <dbReference type="NCBI Taxonomy" id="94885"/>
    <lineage>
        <taxon>Eukaryota</taxon>
        <taxon>Metazoa</taxon>
        <taxon>Chordata</taxon>
        <taxon>Craniata</taxon>
        <taxon>Vertebrata</taxon>
        <taxon>Euteleostomi</taxon>
        <taxon>Lepidosauria</taxon>
        <taxon>Squamata</taxon>
        <taxon>Bifurcata</taxon>
        <taxon>Unidentata</taxon>
        <taxon>Episquamata</taxon>
        <taxon>Toxicofera</taxon>
        <taxon>Serpentes</taxon>
        <taxon>Colubroidea</taxon>
        <taxon>Colubridae</taxon>
        <taxon>Colubrinae</taxon>
        <taxon>Pantherophis</taxon>
    </lineage>
</organism>